<feature type="domain" description="HD/PDEase" evidence="1">
    <location>
        <begin position="208"/>
        <end position="316"/>
    </location>
</feature>
<organism evidence="2 3">
    <name type="scientific">Desulfomicrobium orale DSM 12838</name>
    <dbReference type="NCBI Taxonomy" id="888061"/>
    <lineage>
        <taxon>Bacteria</taxon>
        <taxon>Pseudomonadati</taxon>
        <taxon>Thermodesulfobacteriota</taxon>
        <taxon>Desulfovibrionia</taxon>
        <taxon>Desulfovibrionales</taxon>
        <taxon>Desulfomicrobiaceae</taxon>
        <taxon>Desulfomicrobium</taxon>
    </lineage>
</organism>
<dbReference type="SUPFAM" id="SSF53448">
    <property type="entry name" value="Nucleotide-diphospho-sugar transferases"/>
    <property type="match status" value="1"/>
</dbReference>
<dbReference type="Gene3D" id="3.90.550.10">
    <property type="entry name" value="Spore Coat Polysaccharide Biosynthesis Protein SpsA, Chain A"/>
    <property type="match status" value="1"/>
</dbReference>
<sequence>MNRPLPGAAILAAGFSSRMKGFKPLMHLDGRTLLEWCVSSFRAAGVEDIRVITGHRASEVQGEAERLGIRAVHNPEYKRGMFSSVRAAAATSKTDFFLLPVDIPLVRPTTIRMLITADKVPASPCFEGERGHPVLLPARLVPELLDYSGEGGLRGFLAGQHVEEVPVWDQGVLMDADQPVDMARLEDKVRRLDIGERAEAMALARLSMPAKGLGHGAAVARAALCMAEALNSHGAELDMELTHNAALLHDIGKGVPDHETAGAALLDELGLGGLSAAVAAHRDASPPDDGRITEKEIVYLADKLVRGPSRVSVEERFTQKLTLYAGDEAACRAIFERRQNALAMQRLVEARTGRNIEDILEEMP</sequence>
<name>A0A0X8JQU1_9BACT</name>
<dbReference type="InterPro" id="IPR029044">
    <property type="entry name" value="Nucleotide-diphossugar_trans"/>
</dbReference>
<reference evidence="3" key="1">
    <citation type="submission" date="2016-02" db="EMBL/GenBank/DDBJ databases">
        <authorList>
            <person name="Holder M.E."/>
            <person name="Ajami N.J."/>
            <person name="Petrosino J.F."/>
        </authorList>
    </citation>
    <scope>NUCLEOTIDE SEQUENCE [LARGE SCALE GENOMIC DNA]</scope>
    <source>
        <strain evidence="3">DSM 12838</strain>
    </source>
</reference>
<dbReference type="InterPro" id="IPR025877">
    <property type="entry name" value="MobA-like_NTP_Trfase"/>
</dbReference>
<evidence type="ECO:0000259" key="1">
    <source>
        <dbReference type="SMART" id="SM00471"/>
    </source>
</evidence>
<dbReference type="Proteomes" id="UP000063964">
    <property type="component" value="Chromosome"/>
</dbReference>
<proteinExistence type="predicted"/>
<dbReference type="CDD" id="cd00077">
    <property type="entry name" value="HDc"/>
    <property type="match status" value="1"/>
</dbReference>
<dbReference type="InterPro" id="IPR006674">
    <property type="entry name" value="HD_domain"/>
</dbReference>
<accession>A0A0X8JQU1</accession>
<dbReference type="Pfam" id="PF01966">
    <property type="entry name" value="HD"/>
    <property type="match status" value="1"/>
</dbReference>
<dbReference type="RefSeq" id="WP_066606139.1">
    <property type="nucleotide sequence ID" value="NZ_CP014230.1"/>
</dbReference>
<evidence type="ECO:0000313" key="2">
    <source>
        <dbReference type="EMBL" id="AMD93172.1"/>
    </source>
</evidence>
<dbReference type="PANTHER" id="PTHR43777:SF1">
    <property type="entry name" value="MOLYBDENUM COFACTOR CYTIDYLYLTRANSFERASE"/>
    <property type="match status" value="1"/>
</dbReference>
<dbReference type="Gene3D" id="1.10.3210.10">
    <property type="entry name" value="Hypothetical protein af1432"/>
    <property type="match status" value="1"/>
</dbReference>
<dbReference type="GO" id="GO:0016779">
    <property type="term" value="F:nucleotidyltransferase activity"/>
    <property type="evidence" value="ECO:0007669"/>
    <property type="project" value="UniProtKB-ARBA"/>
</dbReference>
<dbReference type="NCBIfam" id="NF045665">
    <property type="entry name" value="NTPtran_DVU1551"/>
    <property type="match status" value="1"/>
</dbReference>
<dbReference type="InterPro" id="IPR054703">
    <property type="entry name" value="Mop-rel"/>
</dbReference>
<protein>
    <recommendedName>
        <fullName evidence="1">HD/PDEase domain-containing protein</fullName>
    </recommendedName>
</protein>
<dbReference type="SMART" id="SM00471">
    <property type="entry name" value="HDc"/>
    <property type="match status" value="1"/>
</dbReference>
<dbReference type="STRING" id="888061.AXF15_08715"/>
<dbReference type="SUPFAM" id="SSF109604">
    <property type="entry name" value="HD-domain/PDEase-like"/>
    <property type="match status" value="1"/>
</dbReference>
<gene>
    <name evidence="2" type="ORF">AXF15_08715</name>
</gene>
<dbReference type="InterPro" id="IPR003607">
    <property type="entry name" value="HD/PDEase_dom"/>
</dbReference>
<dbReference type="CDD" id="cd04182">
    <property type="entry name" value="GT_2_like_f"/>
    <property type="match status" value="1"/>
</dbReference>
<dbReference type="Pfam" id="PF12804">
    <property type="entry name" value="NTP_transf_3"/>
    <property type="match status" value="1"/>
</dbReference>
<dbReference type="PANTHER" id="PTHR43777">
    <property type="entry name" value="MOLYBDENUM COFACTOR CYTIDYLYLTRANSFERASE"/>
    <property type="match status" value="1"/>
</dbReference>
<dbReference type="EMBL" id="CP014230">
    <property type="protein sequence ID" value="AMD93172.1"/>
    <property type="molecule type" value="Genomic_DNA"/>
</dbReference>
<dbReference type="AlphaFoldDB" id="A0A0X8JQU1"/>
<evidence type="ECO:0000313" key="3">
    <source>
        <dbReference type="Proteomes" id="UP000063964"/>
    </source>
</evidence>
<dbReference type="KEGG" id="doa:AXF15_08715"/>
<dbReference type="OrthoDB" id="9779263at2"/>
<keyword evidence="3" id="KW-1185">Reference proteome</keyword>